<dbReference type="Proteomes" id="UP000514720">
    <property type="component" value="Chromosome"/>
</dbReference>
<dbReference type="Pfam" id="PF16403">
    <property type="entry name" value="Bact_surface_Ig-like"/>
    <property type="match status" value="5"/>
</dbReference>
<evidence type="ECO:0000313" key="4">
    <source>
        <dbReference type="EMBL" id="QMS85285.1"/>
    </source>
</evidence>
<dbReference type="AlphaFoldDB" id="A0A7L7KRR2"/>
<feature type="domain" description="Pesticidal crystal protein Cry22Aa Ig-like" evidence="3">
    <location>
        <begin position="266"/>
        <end position="337"/>
    </location>
</feature>
<protein>
    <submittedName>
        <fullName evidence="4">DUF5011 domain-containing protein</fullName>
    </submittedName>
</protein>
<evidence type="ECO:0000313" key="5">
    <source>
        <dbReference type="Proteomes" id="UP000514720"/>
    </source>
</evidence>
<dbReference type="GO" id="GO:0001784">
    <property type="term" value="F:phosphotyrosine residue binding"/>
    <property type="evidence" value="ECO:0007669"/>
    <property type="project" value="TreeGrafter"/>
</dbReference>
<keyword evidence="2" id="KW-0732">Signal</keyword>
<organism evidence="4 5">
    <name type="scientific">Candidatus Xianfuyuplasma coldseepsis</name>
    <dbReference type="NCBI Taxonomy" id="2782163"/>
    <lineage>
        <taxon>Bacteria</taxon>
        <taxon>Bacillati</taxon>
        <taxon>Mycoplasmatota</taxon>
        <taxon>Mollicutes</taxon>
        <taxon>Candidatus Izemoplasmatales</taxon>
        <taxon>Candidatus Izemoplasmataceae</taxon>
        <taxon>Candidatus Xianfuyuplasma</taxon>
    </lineage>
</organism>
<dbReference type="KEGG" id="xcl:G4Z02_05815"/>
<name>A0A7L7KRR2_9MOLU</name>
<feature type="signal peptide" evidence="2">
    <location>
        <begin position="1"/>
        <end position="19"/>
    </location>
</feature>
<evidence type="ECO:0000256" key="1">
    <source>
        <dbReference type="ARBA" id="ARBA00022999"/>
    </source>
</evidence>
<evidence type="ECO:0000259" key="3">
    <source>
        <dbReference type="Pfam" id="PF16403"/>
    </source>
</evidence>
<evidence type="ECO:0000256" key="2">
    <source>
        <dbReference type="SAM" id="SignalP"/>
    </source>
</evidence>
<feature type="domain" description="Pesticidal crystal protein Cry22Aa Ig-like" evidence="3">
    <location>
        <begin position="345"/>
        <end position="414"/>
    </location>
</feature>
<dbReference type="PANTHER" id="PTHR15127">
    <property type="entry name" value="HEAVYWEIGHT, ISOFORM A"/>
    <property type="match status" value="1"/>
</dbReference>
<dbReference type="Gene3D" id="2.60.40.10">
    <property type="entry name" value="Immunoglobulins"/>
    <property type="match status" value="5"/>
</dbReference>
<feature type="chain" id="PRO_5036481879" evidence="2">
    <location>
        <begin position="20"/>
        <end position="826"/>
    </location>
</feature>
<feature type="domain" description="Pesticidal crystal protein Cry22Aa Ig-like" evidence="3">
    <location>
        <begin position="108"/>
        <end position="179"/>
    </location>
</feature>
<reference evidence="4 5" key="1">
    <citation type="submission" date="2020-02" db="EMBL/GenBank/DDBJ databases">
        <authorList>
            <person name="Zheng R.K."/>
            <person name="Sun C.M."/>
        </authorList>
    </citation>
    <scope>NUCLEOTIDE SEQUENCE [LARGE SCALE GENOMIC DNA]</scope>
    <source>
        <strain evidence="5">zrk13</strain>
    </source>
</reference>
<gene>
    <name evidence="4" type="ORF">G4Z02_05815</name>
</gene>
<keyword evidence="1" id="KW-0727">SH2 domain</keyword>
<dbReference type="PANTHER" id="PTHR15127:SF32">
    <property type="entry name" value="HEAVYWEIGHT, ISOFORM A"/>
    <property type="match status" value="1"/>
</dbReference>
<dbReference type="EMBL" id="CP048914">
    <property type="protein sequence ID" value="QMS85285.1"/>
    <property type="molecule type" value="Genomic_DNA"/>
</dbReference>
<keyword evidence="5" id="KW-1185">Reference proteome</keyword>
<accession>A0A7L7KRR2</accession>
<dbReference type="PROSITE" id="PS51257">
    <property type="entry name" value="PROKAR_LIPOPROTEIN"/>
    <property type="match status" value="1"/>
</dbReference>
<feature type="domain" description="Pesticidal crystal protein Cry22Aa Ig-like" evidence="3">
    <location>
        <begin position="187"/>
        <end position="258"/>
    </location>
</feature>
<feature type="domain" description="Pesticidal crystal protein Cry22Aa Ig-like" evidence="3">
    <location>
        <begin position="27"/>
        <end position="100"/>
    </location>
</feature>
<proteinExistence type="predicted"/>
<dbReference type="InterPro" id="IPR051846">
    <property type="entry name" value="SH2_domain_adapters"/>
</dbReference>
<dbReference type="InterPro" id="IPR032179">
    <property type="entry name" value="Cry22Aa_Ig-like"/>
</dbReference>
<dbReference type="RefSeq" id="WP_258877076.1">
    <property type="nucleotide sequence ID" value="NZ_CP048914.1"/>
</dbReference>
<dbReference type="InterPro" id="IPR013783">
    <property type="entry name" value="Ig-like_fold"/>
</dbReference>
<sequence>MKRCALGIFLVAIMFFLSGCDNTAPIITGEDSIEISVDSTITDWTQYVSALDDRSGEITITTDMIDITDVDLAAVGTYEVHYTVTDDNGNEGQYTLTVVVVDDVNPSITLNGDDVVYVEYGESYAELGATCLDNYDATCTVTIAGDTVESMILGSYEITYNAMDSENNAATEVTRTVVVQDTTAPVITLNGDDVVYVEYGELYEELSATCLDNYDATCTVSIAGDTVESSILGSYEITYNAMDSENNAAIEVTRTVVVQDTTAPVITLNGDDVVYVEYGETYDELGATCLDNYDATCTVSIAGDTVESTILGSYEITYNAMDSEDNTAIEVTRTVVVQDTTAPVITLNGDDVIYSILGELFTDPGAEVFDAYDQDVTLTVYGSVDIDTVGEYFITYYSIDSEGNEASVQRQVIIYEDISDEIYESTDLSIEPFVSTGNSVSFNIRNDGELYSEATIHIRVIGEDDTVYFTTVYSNYIGGNPMYTANNLPSESTYTIEITMSYETIIDVYNWTLDTVDLETTSEFNVYDFDSYVCSAGGFAASCHVNWEGEITFDANESFTFRLYDENGYVDEFTPYVIENVEIFVDIMNLDFLSSYTVELVYHNVDGDTTESTVIAKMYFTTIMPNYIDALIENRNGLIISNILDTSVNFNMFVYSNYGFVVDENNFLDYTLYDGDTVVETGRLDTFGWSPFVLEGLTPETEYLLVLRQHFVQGEEPFVDVRREYRFTTLPTSSVTINLNHTITQTGIDVNLTFINELNLDITEVDVDVAFNPLFPETIVYETTLVDDYSFTVMGFTNNIMYVRVIVTFTENDVSVTHTQIFEIFL</sequence>